<evidence type="ECO:0000256" key="3">
    <source>
        <dbReference type="ARBA" id="ARBA00022786"/>
    </source>
</evidence>
<feature type="domain" description="CUE" evidence="12">
    <location>
        <begin position="48"/>
        <end position="91"/>
    </location>
</feature>
<dbReference type="FunFam" id="1.10.8.10:FF:000050">
    <property type="entry name" value="Related to AMFR protein"/>
    <property type="match status" value="1"/>
</dbReference>
<dbReference type="Pfam" id="PF02845">
    <property type="entry name" value="CUE"/>
    <property type="match status" value="1"/>
</dbReference>
<comment type="subcellular location">
    <subcellularLocation>
        <location evidence="7">Endomembrane system</location>
        <topology evidence="7">Single-pass membrane protein</topology>
    </subcellularLocation>
    <subcellularLocation>
        <location evidence="1">Endoplasmic reticulum membrane</location>
    </subcellularLocation>
</comment>
<feature type="compositionally biased region" description="Polar residues" evidence="10">
    <location>
        <begin position="107"/>
        <end position="117"/>
    </location>
</feature>
<dbReference type="OrthoDB" id="3824970at2759"/>
<gene>
    <name evidence="13" type="ORF">EJ08DRAFT_551614</name>
</gene>
<evidence type="ECO:0000256" key="4">
    <source>
        <dbReference type="ARBA" id="ARBA00022824"/>
    </source>
</evidence>
<keyword evidence="3" id="KW-0833">Ubl conjugation pathway</keyword>
<evidence type="ECO:0000256" key="11">
    <source>
        <dbReference type="SAM" id="SignalP"/>
    </source>
</evidence>
<sequence length="187" mass="20636">EQSINMPQLAVLLILGFLVFRWYWSSSSASSSSSSTTAATPTNAQPRINPAHVEQLVQMFPQVDRRSIMWELQRNGGNVQAATETVLSGRGLQTPPASFQPAMPATPSATRASGSRPKSTHPDLITRYNLSSRLGQTSDIPSSTEQAPESESGKKQKQAWSANKNERQALLQKRREEMILAARRKME</sequence>
<comment type="similarity">
    <text evidence="8">Belongs to the CUE1 family.</text>
</comment>
<keyword evidence="14" id="KW-1185">Reference proteome</keyword>
<dbReference type="AlphaFoldDB" id="A0A9P4TXP6"/>
<feature type="signal peptide" evidence="11">
    <location>
        <begin position="1"/>
        <end position="29"/>
    </location>
</feature>
<evidence type="ECO:0000256" key="10">
    <source>
        <dbReference type="SAM" id="MobiDB-lite"/>
    </source>
</evidence>
<dbReference type="SUPFAM" id="SSF46934">
    <property type="entry name" value="UBA-like"/>
    <property type="match status" value="1"/>
</dbReference>
<dbReference type="GO" id="GO:0043130">
    <property type="term" value="F:ubiquitin binding"/>
    <property type="evidence" value="ECO:0007669"/>
    <property type="project" value="InterPro"/>
</dbReference>
<name>A0A9P4TXP6_9PEZI</name>
<dbReference type="InterPro" id="IPR009060">
    <property type="entry name" value="UBA-like_sf"/>
</dbReference>
<keyword evidence="4" id="KW-0256">Endoplasmic reticulum</keyword>
<feature type="compositionally biased region" description="Polar residues" evidence="10">
    <location>
        <begin position="128"/>
        <end position="149"/>
    </location>
</feature>
<evidence type="ECO:0000313" key="14">
    <source>
        <dbReference type="Proteomes" id="UP000800235"/>
    </source>
</evidence>
<evidence type="ECO:0000256" key="1">
    <source>
        <dbReference type="ARBA" id="ARBA00004586"/>
    </source>
</evidence>
<dbReference type="EMBL" id="MU007043">
    <property type="protein sequence ID" value="KAF2429845.1"/>
    <property type="molecule type" value="Genomic_DNA"/>
</dbReference>
<comment type="caution">
    <text evidence="13">The sequence shown here is derived from an EMBL/GenBank/DDBJ whole genome shotgun (WGS) entry which is preliminary data.</text>
</comment>
<dbReference type="Proteomes" id="UP000800235">
    <property type="component" value="Unassembled WGS sequence"/>
</dbReference>
<keyword evidence="6" id="KW-0472">Membrane</keyword>
<evidence type="ECO:0000256" key="6">
    <source>
        <dbReference type="ARBA" id="ARBA00023136"/>
    </source>
</evidence>
<reference evidence="13" key="1">
    <citation type="journal article" date="2020" name="Stud. Mycol.">
        <title>101 Dothideomycetes genomes: a test case for predicting lifestyles and emergence of pathogens.</title>
        <authorList>
            <person name="Haridas S."/>
            <person name="Albert R."/>
            <person name="Binder M."/>
            <person name="Bloem J."/>
            <person name="Labutti K."/>
            <person name="Salamov A."/>
            <person name="Andreopoulos B."/>
            <person name="Baker S."/>
            <person name="Barry K."/>
            <person name="Bills G."/>
            <person name="Bluhm B."/>
            <person name="Cannon C."/>
            <person name="Castanera R."/>
            <person name="Culley D."/>
            <person name="Daum C."/>
            <person name="Ezra D."/>
            <person name="Gonzalez J."/>
            <person name="Henrissat B."/>
            <person name="Kuo A."/>
            <person name="Liang C."/>
            <person name="Lipzen A."/>
            <person name="Lutzoni F."/>
            <person name="Magnuson J."/>
            <person name="Mondo S."/>
            <person name="Nolan M."/>
            <person name="Ohm R."/>
            <person name="Pangilinan J."/>
            <person name="Park H.-J."/>
            <person name="Ramirez L."/>
            <person name="Alfaro M."/>
            <person name="Sun H."/>
            <person name="Tritt A."/>
            <person name="Yoshinaga Y."/>
            <person name="Zwiers L.-H."/>
            <person name="Turgeon B."/>
            <person name="Goodwin S."/>
            <person name="Spatafora J."/>
            <person name="Crous P."/>
            <person name="Grigoriev I."/>
        </authorList>
    </citation>
    <scope>NUCLEOTIDE SEQUENCE</scope>
    <source>
        <strain evidence="13">CBS 130266</strain>
    </source>
</reference>
<feature type="region of interest" description="Disordered" evidence="10">
    <location>
        <begin position="90"/>
        <end position="169"/>
    </location>
</feature>
<evidence type="ECO:0000256" key="2">
    <source>
        <dbReference type="ARBA" id="ARBA00022692"/>
    </source>
</evidence>
<feature type="non-terminal residue" evidence="13">
    <location>
        <position position="187"/>
    </location>
</feature>
<feature type="chain" id="PRO_5040506464" description="Coupling of ubiquitin conjugation to ER degradation protein 1" evidence="11">
    <location>
        <begin position="30"/>
        <end position="187"/>
    </location>
</feature>
<feature type="non-terminal residue" evidence="13">
    <location>
        <position position="1"/>
    </location>
</feature>
<dbReference type="PROSITE" id="PS51140">
    <property type="entry name" value="CUE"/>
    <property type="match status" value="1"/>
</dbReference>
<dbReference type="CDD" id="cd14424">
    <property type="entry name" value="CUE_Cue1p_like"/>
    <property type="match status" value="1"/>
</dbReference>
<evidence type="ECO:0000256" key="7">
    <source>
        <dbReference type="ARBA" id="ARBA00037847"/>
    </source>
</evidence>
<keyword evidence="11" id="KW-0732">Signal</keyword>
<dbReference type="SMART" id="SM00546">
    <property type="entry name" value="CUE"/>
    <property type="match status" value="1"/>
</dbReference>
<protein>
    <recommendedName>
        <fullName evidence="9">Coupling of ubiquitin conjugation to ER degradation protein 1</fullName>
    </recommendedName>
</protein>
<dbReference type="InterPro" id="IPR003892">
    <property type="entry name" value="CUE"/>
</dbReference>
<keyword evidence="5" id="KW-1133">Transmembrane helix</keyword>
<evidence type="ECO:0000256" key="8">
    <source>
        <dbReference type="ARBA" id="ARBA00061383"/>
    </source>
</evidence>
<evidence type="ECO:0000256" key="9">
    <source>
        <dbReference type="ARBA" id="ARBA00072899"/>
    </source>
</evidence>
<evidence type="ECO:0000313" key="13">
    <source>
        <dbReference type="EMBL" id="KAF2429845.1"/>
    </source>
</evidence>
<organism evidence="13 14">
    <name type="scientific">Tothia fuscella</name>
    <dbReference type="NCBI Taxonomy" id="1048955"/>
    <lineage>
        <taxon>Eukaryota</taxon>
        <taxon>Fungi</taxon>
        <taxon>Dikarya</taxon>
        <taxon>Ascomycota</taxon>
        <taxon>Pezizomycotina</taxon>
        <taxon>Dothideomycetes</taxon>
        <taxon>Pleosporomycetidae</taxon>
        <taxon>Venturiales</taxon>
        <taxon>Cylindrosympodiaceae</taxon>
        <taxon>Tothia</taxon>
    </lineage>
</organism>
<dbReference type="GO" id="GO:0005789">
    <property type="term" value="C:endoplasmic reticulum membrane"/>
    <property type="evidence" value="ECO:0007669"/>
    <property type="project" value="UniProtKB-SubCell"/>
</dbReference>
<evidence type="ECO:0000259" key="12">
    <source>
        <dbReference type="PROSITE" id="PS51140"/>
    </source>
</evidence>
<accession>A0A9P4TXP6</accession>
<dbReference type="Gene3D" id="1.10.8.10">
    <property type="entry name" value="DNA helicase RuvA subunit, C-terminal domain"/>
    <property type="match status" value="1"/>
</dbReference>
<proteinExistence type="inferred from homology"/>
<evidence type="ECO:0000256" key="5">
    <source>
        <dbReference type="ARBA" id="ARBA00022989"/>
    </source>
</evidence>
<keyword evidence="2" id="KW-0812">Transmembrane</keyword>